<keyword evidence="2" id="KW-1185">Reference proteome</keyword>
<accession>A0ABN3QZ45</accession>
<evidence type="ECO:0008006" key="3">
    <source>
        <dbReference type="Google" id="ProtNLM"/>
    </source>
</evidence>
<dbReference type="InterPro" id="IPR029024">
    <property type="entry name" value="TerB-like"/>
</dbReference>
<name>A0ABN3QZ45_9ACTN</name>
<dbReference type="RefSeq" id="WP_344549317.1">
    <property type="nucleotide sequence ID" value="NZ_BAAATD010000028.1"/>
</dbReference>
<protein>
    <recommendedName>
        <fullName evidence="3">Co-chaperone DjlA N-terminal domain-containing protein</fullName>
    </recommendedName>
</protein>
<dbReference type="SUPFAM" id="SSF158682">
    <property type="entry name" value="TerB-like"/>
    <property type="match status" value="1"/>
</dbReference>
<proteinExistence type="predicted"/>
<evidence type="ECO:0000313" key="2">
    <source>
        <dbReference type="Proteomes" id="UP001501509"/>
    </source>
</evidence>
<gene>
    <name evidence="1" type="ORF">GCM10010411_94160</name>
</gene>
<dbReference type="EMBL" id="BAAATD010000028">
    <property type="protein sequence ID" value="GAA2639188.1"/>
    <property type="molecule type" value="Genomic_DNA"/>
</dbReference>
<dbReference type="Gene3D" id="1.10.3680.10">
    <property type="entry name" value="TerB-like"/>
    <property type="match status" value="1"/>
</dbReference>
<organism evidence="1 2">
    <name type="scientific">Actinomadura fulvescens</name>
    <dbReference type="NCBI Taxonomy" id="46160"/>
    <lineage>
        <taxon>Bacteria</taxon>
        <taxon>Bacillati</taxon>
        <taxon>Actinomycetota</taxon>
        <taxon>Actinomycetes</taxon>
        <taxon>Streptosporangiales</taxon>
        <taxon>Thermomonosporaceae</taxon>
        <taxon>Actinomadura</taxon>
    </lineage>
</organism>
<comment type="caution">
    <text evidence="1">The sequence shown here is derived from an EMBL/GenBank/DDBJ whole genome shotgun (WGS) entry which is preliminary data.</text>
</comment>
<dbReference type="Proteomes" id="UP001501509">
    <property type="component" value="Unassembled WGS sequence"/>
</dbReference>
<evidence type="ECO:0000313" key="1">
    <source>
        <dbReference type="EMBL" id="GAA2639188.1"/>
    </source>
</evidence>
<reference evidence="1 2" key="1">
    <citation type="journal article" date="2019" name="Int. J. Syst. Evol. Microbiol.">
        <title>The Global Catalogue of Microorganisms (GCM) 10K type strain sequencing project: providing services to taxonomists for standard genome sequencing and annotation.</title>
        <authorList>
            <consortium name="The Broad Institute Genomics Platform"/>
            <consortium name="The Broad Institute Genome Sequencing Center for Infectious Disease"/>
            <person name="Wu L."/>
            <person name="Ma J."/>
        </authorList>
    </citation>
    <scope>NUCLEOTIDE SEQUENCE [LARGE SCALE GENOMIC DNA]</scope>
    <source>
        <strain evidence="1 2">JCM 6833</strain>
    </source>
</reference>
<sequence>MDTREKGALWLFRKDWSFDSKPSIDDFESYAKALMICAKGDGVIAPAEREWIVGYFAAFGCTDELARMLEEYEGDDALDDVLSSSDAANACSRGIIHDAVRACAADGELHADELASIRTMNRLLGHPENLVDQWVQFHHDEEQMRARRASMVWPDPKDKPF</sequence>